<dbReference type="Gene3D" id="3.40.640.10">
    <property type="entry name" value="Type I PLP-dependent aspartate aminotransferase-like (Major domain)"/>
    <property type="match status" value="1"/>
</dbReference>
<proteinExistence type="inferred from homology"/>
<evidence type="ECO:0000256" key="3">
    <source>
        <dbReference type="ARBA" id="ARBA00022898"/>
    </source>
</evidence>
<name>A0A2U2MUH8_9BIFI</name>
<organism evidence="5 6">
    <name type="scientific">Bifidobacterium catulorum</name>
    <dbReference type="NCBI Taxonomy" id="1630173"/>
    <lineage>
        <taxon>Bacteria</taxon>
        <taxon>Bacillati</taxon>
        <taxon>Actinomycetota</taxon>
        <taxon>Actinomycetes</taxon>
        <taxon>Bifidobacteriales</taxon>
        <taxon>Bifidobacteriaceae</taxon>
        <taxon>Bifidobacterium</taxon>
    </lineage>
</organism>
<dbReference type="PANTHER" id="PTHR48097:SF5">
    <property type="entry name" value="LOW SPECIFICITY L-THREONINE ALDOLASE"/>
    <property type="match status" value="1"/>
</dbReference>
<gene>
    <name evidence="5" type="ORF">DF200_02340</name>
</gene>
<comment type="similarity">
    <text evidence="2">Belongs to the threonine aldolase family.</text>
</comment>
<evidence type="ECO:0000313" key="6">
    <source>
        <dbReference type="Proteomes" id="UP000245753"/>
    </source>
</evidence>
<evidence type="ECO:0000256" key="2">
    <source>
        <dbReference type="ARBA" id="ARBA00006966"/>
    </source>
</evidence>
<evidence type="ECO:0000259" key="4">
    <source>
        <dbReference type="Pfam" id="PF01212"/>
    </source>
</evidence>
<keyword evidence="3" id="KW-0663">Pyridoxal phosphate</keyword>
<dbReference type="Gene3D" id="3.90.1150.10">
    <property type="entry name" value="Aspartate Aminotransferase, domain 1"/>
    <property type="match status" value="1"/>
</dbReference>
<feature type="domain" description="Aromatic amino acid beta-eliminating lyase/threonine aldolase" evidence="4">
    <location>
        <begin position="27"/>
        <end position="221"/>
    </location>
</feature>
<dbReference type="EMBL" id="QFFN01000003">
    <property type="protein sequence ID" value="PWG60528.1"/>
    <property type="molecule type" value="Genomic_DNA"/>
</dbReference>
<comment type="cofactor">
    <cofactor evidence="1">
        <name>pyridoxal 5'-phosphate</name>
        <dbReference type="ChEBI" id="CHEBI:597326"/>
    </cofactor>
</comment>
<dbReference type="GO" id="GO:0016829">
    <property type="term" value="F:lyase activity"/>
    <property type="evidence" value="ECO:0007669"/>
    <property type="project" value="InterPro"/>
</dbReference>
<dbReference type="PANTHER" id="PTHR48097">
    <property type="entry name" value="L-THREONINE ALDOLASE-RELATED"/>
    <property type="match status" value="1"/>
</dbReference>
<dbReference type="InterPro" id="IPR015422">
    <property type="entry name" value="PyrdxlP-dep_Trfase_small"/>
</dbReference>
<protein>
    <submittedName>
        <fullName evidence="5">Low specificity L-threonine aldolase</fullName>
    </submittedName>
</protein>
<keyword evidence="6" id="KW-1185">Reference proteome</keyword>
<accession>A0A2U2MUH8</accession>
<dbReference type="RefSeq" id="WP_109136756.1">
    <property type="nucleotide sequence ID" value="NZ_QFFN01000003.1"/>
</dbReference>
<dbReference type="Pfam" id="PF01212">
    <property type="entry name" value="Beta_elim_lyase"/>
    <property type="match status" value="1"/>
</dbReference>
<comment type="caution">
    <text evidence="5">The sequence shown here is derived from an EMBL/GenBank/DDBJ whole genome shotgun (WGS) entry which is preliminary data.</text>
</comment>
<reference evidence="5 6" key="1">
    <citation type="journal article" date="2018" name="Int. J. Syst. Evol. Microbiol.">
        <title>Bifidobacterium catulorum sp. nov., a novel taxon from the faeces of the baby common marmoset (Callithrix jacchus).</title>
        <authorList>
            <person name="Modesto M."/>
            <person name="Michelini S."/>
            <person name="Oki K."/>
            <person name="Biavati B."/>
            <person name="Watanabe K."/>
            <person name="Mattarelli P."/>
        </authorList>
    </citation>
    <scope>NUCLEOTIDE SEQUENCE [LARGE SCALE GENOMIC DNA]</scope>
    <source>
        <strain evidence="5 6">MRM 8.19</strain>
    </source>
</reference>
<dbReference type="GO" id="GO:0006520">
    <property type="term" value="P:amino acid metabolic process"/>
    <property type="evidence" value="ECO:0007669"/>
    <property type="project" value="InterPro"/>
</dbReference>
<evidence type="ECO:0000256" key="1">
    <source>
        <dbReference type="ARBA" id="ARBA00001933"/>
    </source>
</evidence>
<dbReference type="OrthoDB" id="9774495at2"/>
<dbReference type="InterPro" id="IPR001597">
    <property type="entry name" value="ArAA_b-elim_lyase/Thr_aldolase"/>
</dbReference>
<dbReference type="SUPFAM" id="SSF53383">
    <property type="entry name" value="PLP-dependent transferases"/>
    <property type="match status" value="1"/>
</dbReference>
<dbReference type="InterPro" id="IPR015421">
    <property type="entry name" value="PyrdxlP-dep_Trfase_major"/>
</dbReference>
<dbReference type="Proteomes" id="UP000245753">
    <property type="component" value="Unassembled WGS sequence"/>
</dbReference>
<dbReference type="AlphaFoldDB" id="A0A2U2MUH8"/>
<evidence type="ECO:0000313" key="5">
    <source>
        <dbReference type="EMBL" id="PWG60528.1"/>
    </source>
</evidence>
<dbReference type="InterPro" id="IPR015424">
    <property type="entry name" value="PyrdxlP-dep_Trfase"/>
</dbReference>
<sequence>MLHFDNDYLVGAHPRVLEALCEDNGREHTGYGLDDVCEHAVQRIRMECGTPDAEVRFLVGGTQTNRTVIDSTLRPFEGVVSAESGHISVHEAGAIESSGHKVLTLPHHEGRIDADDLRSYLDAFEQDENHDHMVRPGMVYVSHPTEFGTLYSSTELHAISAVCHDHGIPLYLDGARLGYGLAAEGTDVTLKTIAECCDVFYIGGTKVGALFGEAVVVTRPHRRDGFGIDGFFTQIKLNGALLAKGWLLGLQFNTLFTDGLYVDIARNGVEQAMRIRRGFTEKGYRRLYDSPTNQQFLILDDATLSRLRKDVSFSFWEKYDDDHTIVRFATSWATRPQDVDALLELI</sequence>